<feature type="compositionally biased region" description="Acidic residues" evidence="6">
    <location>
        <begin position="58"/>
        <end position="68"/>
    </location>
</feature>
<dbReference type="PANTHER" id="PTHR23236">
    <property type="entry name" value="EUKARYOTIC TRANSLATION INITIATION FACTOR 4B/4H"/>
    <property type="match status" value="1"/>
</dbReference>
<evidence type="ECO:0000256" key="5">
    <source>
        <dbReference type="PROSITE-ProRule" id="PRU00176"/>
    </source>
</evidence>
<accession>A0A0D3D9M7</accession>
<comment type="similarity">
    <text evidence="2">Belongs to the RRM RBM34 family.</text>
</comment>
<organism evidence="8 9">
    <name type="scientific">Brassica oleracea var. oleracea</name>
    <dbReference type="NCBI Taxonomy" id="109376"/>
    <lineage>
        <taxon>Eukaryota</taxon>
        <taxon>Viridiplantae</taxon>
        <taxon>Streptophyta</taxon>
        <taxon>Embryophyta</taxon>
        <taxon>Tracheophyta</taxon>
        <taxon>Spermatophyta</taxon>
        <taxon>Magnoliopsida</taxon>
        <taxon>eudicotyledons</taxon>
        <taxon>Gunneridae</taxon>
        <taxon>Pentapetalae</taxon>
        <taxon>rosids</taxon>
        <taxon>malvids</taxon>
        <taxon>Brassicales</taxon>
        <taxon>Brassicaceae</taxon>
        <taxon>Brassiceae</taxon>
        <taxon>Brassica</taxon>
    </lineage>
</organism>
<reference evidence="8 9" key="1">
    <citation type="journal article" date="2014" name="Genome Biol.">
        <title>Transcriptome and methylome profiling reveals relics of genome dominance in the mesopolyploid Brassica oleracea.</title>
        <authorList>
            <person name="Parkin I.A."/>
            <person name="Koh C."/>
            <person name="Tang H."/>
            <person name="Robinson S.J."/>
            <person name="Kagale S."/>
            <person name="Clarke W.E."/>
            <person name="Town C.D."/>
            <person name="Nixon J."/>
            <person name="Krishnakumar V."/>
            <person name="Bidwell S.L."/>
            <person name="Denoeud F."/>
            <person name="Belcram H."/>
            <person name="Links M.G."/>
            <person name="Just J."/>
            <person name="Clarke C."/>
            <person name="Bender T."/>
            <person name="Huebert T."/>
            <person name="Mason A.S."/>
            <person name="Pires J.C."/>
            <person name="Barker G."/>
            <person name="Moore J."/>
            <person name="Walley P.G."/>
            <person name="Manoli S."/>
            <person name="Batley J."/>
            <person name="Edwards D."/>
            <person name="Nelson M.N."/>
            <person name="Wang X."/>
            <person name="Paterson A.H."/>
            <person name="King G."/>
            <person name="Bancroft I."/>
            <person name="Chalhoub B."/>
            <person name="Sharpe A.G."/>
        </authorList>
    </citation>
    <scope>NUCLEOTIDE SEQUENCE</scope>
    <source>
        <strain evidence="8 9">cv. TO1000</strain>
    </source>
</reference>
<feature type="compositionally biased region" description="Polar residues" evidence="6">
    <location>
        <begin position="15"/>
        <end position="25"/>
    </location>
</feature>
<reference evidence="8" key="2">
    <citation type="submission" date="2015-03" db="UniProtKB">
        <authorList>
            <consortium name="EnsemblPlants"/>
        </authorList>
    </citation>
    <scope>IDENTIFICATION</scope>
</reference>
<dbReference type="PANTHER" id="PTHR23236:SF25">
    <property type="entry name" value="RNA-BINDING PROTEIN 34"/>
    <property type="match status" value="1"/>
</dbReference>
<dbReference type="Gene3D" id="3.30.70.330">
    <property type="match status" value="2"/>
</dbReference>
<dbReference type="eggNOG" id="KOG0118">
    <property type="taxonomic scope" value="Eukaryota"/>
</dbReference>
<dbReference type="CDD" id="cd12394">
    <property type="entry name" value="RRM1_RBM34"/>
    <property type="match status" value="1"/>
</dbReference>
<evidence type="ECO:0000313" key="8">
    <source>
        <dbReference type="EnsemblPlants" id="Bo7g075870.1"/>
    </source>
</evidence>
<evidence type="ECO:0000256" key="2">
    <source>
        <dbReference type="ARBA" id="ARBA00007077"/>
    </source>
</evidence>
<keyword evidence="9" id="KW-1185">Reference proteome</keyword>
<dbReference type="InterPro" id="IPR035979">
    <property type="entry name" value="RBD_domain_sf"/>
</dbReference>
<feature type="compositionally biased region" description="Basic and acidic residues" evidence="6">
    <location>
        <begin position="1"/>
        <end position="14"/>
    </location>
</feature>
<dbReference type="GeneID" id="106305836"/>
<dbReference type="Gramene" id="Bo7g075870.1">
    <property type="protein sequence ID" value="Bo7g075870.1"/>
    <property type="gene ID" value="Bo7g075870"/>
</dbReference>
<evidence type="ECO:0000256" key="1">
    <source>
        <dbReference type="ARBA" id="ARBA00004604"/>
    </source>
</evidence>
<evidence type="ECO:0000256" key="6">
    <source>
        <dbReference type="SAM" id="MobiDB-lite"/>
    </source>
</evidence>
<dbReference type="EnsemblPlants" id="Bo7g075870.1">
    <property type="protein sequence ID" value="Bo7g075870.1"/>
    <property type="gene ID" value="Bo7g075870"/>
</dbReference>
<dbReference type="InterPro" id="IPR034221">
    <property type="entry name" value="RBM34_RRM2"/>
</dbReference>
<feature type="region of interest" description="Disordered" evidence="6">
    <location>
        <begin position="1"/>
        <end position="112"/>
    </location>
</feature>
<sequence>MGKKTTTKEAKAEESQTQSGIFTTLFSGDAAEAGESSGFSSLFSDNNPFRRKKPEPEPNVDNDEEEEATVSPVKAKKSKKVKTLVSDSDAEGDVEESGLESKRKKRKRDEIESEYETKKYGTVVELKETTKKVGEKRKKADEVADTMVSKEGFDDESKLLRTVFVGNLPLKVKKKLILKEFSKFGEVESVRIRSVPIVDSKRTRKGAIMLKQINEKASSVHAYVVFETEQSAEASLALNMSLIDGNHIRVDRACPPRKKLKGEGQDTLLYDSKRTVFIGNLPFDVKDEEVYQLFTGKSNLENNLEAVRVIRDPHLNIGKGIAYVLFKTKEAANLVIRKGYLKLRERELRISRAKPDATPSKRKANPSEAYSPAEKRQHKDKVVTPTATGKANLSYQGVRASKSGDDDKKKPYQKSPAQSKMRPRSSSSEGNKGADSKSAVKQRSQKRPAVAARKAKANAKGSKESGGKKFAGTKRKQESRTPESFSKKKKTKRV</sequence>
<dbReference type="HOGENOM" id="CLU_034603_0_0_1"/>
<dbReference type="SMART" id="SM00360">
    <property type="entry name" value="RRM"/>
    <property type="match status" value="2"/>
</dbReference>
<dbReference type="Pfam" id="PF00076">
    <property type="entry name" value="RRM_1"/>
    <property type="match status" value="2"/>
</dbReference>
<dbReference type="AlphaFoldDB" id="A0A0D3D9M7"/>
<feature type="domain" description="RRM" evidence="7">
    <location>
        <begin position="274"/>
        <end position="355"/>
    </location>
</feature>
<dbReference type="GO" id="GO:0005730">
    <property type="term" value="C:nucleolus"/>
    <property type="evidence" value="ECO:0007669"/>
    <property type="project" value="UniProtKB-SubCell"/>
</dbReference>
<dbReference type="CDD" id="cd12395">
    <property type="entry name" value="RRM2_RBM34"/>
    <property type="match status" value="1"/>
</dbReference>
<keyword evidence="4" id="KW-0539">Nucleus</keyword>
<feature type="compositionally biased region" description="Polar residues" evidence="6">
    <location>
        <begin position="385"/>
        <end position="395"/>
    </location>
</feature>
<dbReference type="Proteomes" id="UP000032141">
    <property type="component" value="Chromosome C7"/>
</dbReference>
<dbReference type="OrthoDB" id="442677at2759"/>
<evidence type="ECO:0000256" key="4">
    <source>
        <dbReference type="ARBA" id="ARBA00023242"/>
    </source>
</evidence>
<feature type="region of interest" description="Disordered" evidence="6">
    <location>
        <begin position="352"/>
        <end position="494"/>
    </location>
</feature>
<dbReference type="SUPFAM" id="SSF54928">
    <property type="entry name" value="RNA-binding domain, RBD"/>
    <property type="match status" value="2"/>
</dbReference>
<dbReference type="KEGG" id="boe:106305836"/>
<dbReference type="PROSITE" id="PS50102">
    <property type="entry name" value="RRM"/>
    <property type="match status" value="2"/>
</dbReference>
<dbReference type="InterPro" id="IPR012677">
    <property type="entry name" value="Nucleotide-bd_a/b_plait_sf"/>
</dbReference>
<comment type="subcellular location">
    <subcellularLocation>
        <location evidence="1">Nucleus</location>
        <location evidence="1">Nucleolus</location>
    </subcellularLocation>
</comment>
<feature type="domain" description="RRM" evidence="7">
    <location>
        <begin position="161"/>
        <end position="255"/>
    </location>
</feature>
<feature type="compositionally biased region" description="Basic and acidic residues" evidence="6">
    <location>
        <begin position="373"/>
        <end position="382"/>
    </location>
</feature>
<dbReference type="RefSeq" id="XP_013597688.1">
    <property type="nucleotide sequence ID" value="XM_013742234.1"/>
</dbReference>
<evidence type="ECO:0000313" key="9">
    <source>
        <dbReference type="Proteomes" id="UP000032141"/>
    </source>
</evidence>
<dbReference type="OMA" id="NAYAVYT"/>
<proteinExistence type="inferred from homology"/>
<protein>
    <recommendedName>
        <fullName evidence="7">RRM domain-containing protein</fullName>
    </recommendedName>
</protein>
<dbReference type="GO" id="GO:0003723">
    <property type="term" value="F:RNA binding"/>
    <property type="evidence" value="ECO:0007669"/>
    <property type="project" value="UniProtKB-UniRule"/>
</dbReference>
<keyword evidence="3 5" id="KW-0694">RNA-binding</keyword>
<evidence type="ECO:0000259" key="7">
    <source>
        <dbReference type="PROSITE" id="PS50102"/>
    </source>
</evidence>
<feature type="compositionally biased region" description="Low complexity" evidence="6">
    <location>
        <begin position="26"/>
        <end position="45"/>
    </location>
</feature>
<dbReference type="STRING" id="109376.A0A0D3D9M7"/>
<name>A0A0D3D9M7_BRAOL</name>
<feature type="compositionally biased region" description="Acidic residues" evidence="6">
    <location>
        <begin position="88"/>
        <end position="98"/>
    </location>
</feature>
<evidence type="ECO:0000256" key="3">
    <source>
        <dbReference type="ARBA" id="ARBA00022884"/>
    </source>
</evidence>
<dbReference type="InterPro" id="IPR000504">
    <property type="entry name" value="RRM_dom"/>
</dbReference>